<gene>
    <name evidence="7" type="ORF">FCC1311_023672</name>
</gene>
<reference evidence="7 8" key="1">
    <citation type="submission" date="2017-12" db="EMBL/GenBank/DDBJ databases">
        <title>Sequencing, de novo assembly and annotation of complete genome of a new Thraustochytrid species, strain FCC1311.</title>
        <authorList>
            <person name="Sedici K."/>
            <person name="Godart F."/>
            <person name="Aiese Cigliano R."/>
            <person name="Sanseverino W."/>
            <person name="Barakat M."/>
            <person name="Ortet P."/>
            <person name="Marechal E."/>
            <person name="Cagnac O."/>
            <person name="Amato A."/>
        </authorList>
    </citation>
    <scope>NUCLEOTIDE SEQUENCE [LARGE SCALE GENOMIC DNA]</scope>
</reference>
<dbReference type="InParanoid" id="A0A2R5G538"/>
<evidence type="ECO:0000259" key="6">
    <source>
        <dbReference type="Pfam" id="PF01494"/>
    </source>
</evidence>
<keyword evidence="2" id="KW-0274">FAD</keyword>
<evidence type="ECO:0000256" key="4">
    <source>
        <dbReference type="ARBA" id="ARBA00023033"/>
    </source>
</evidence>
<dbReference type="EMBL" id="BEYU01000019">
    <property type="protein sequence ID" value="GBG26147.1"/>
    <property type="molecule type" value="Genomic_DNA"/>
</dbReference>
<evidence type="ECO:0000313" key="8">
    <source>
        <dbReference type="Proteomes" id="UP000241890"/>
    </source>
</evidence>
<dbReference type="InterPro" id="IPR002938">
    <property type="entry name" value="FAD-bd"/>
</dbReference>
<feature type="domain" description="FAD-binding" evidence="6">
    <location>
        <begin position="68"/>
        <end position="274"/>
    </location>
</feature>
<dbReference type="OrthoDB" id="655030at2759"/>
<dbReference type="Gene3D" id="3.50.50.60">
    <property type="entry name" value="FAD/NAD(P)-binding domain"/>
    <property type="match status" value="1"/>
</dbReference>
<name>A0A2R5G538_9STRA</name>
<protein>
    <recommendedName>
        <fullName evidence="6">FAD-binding domain-containing protein</fullName>
    </recommendedName>
</protein>
<dbReference type="GO" id="GO:0004497">
    <property type="term" value="F:monooxygenase activity"/>
    <property type="evidence" value="ECO:0007669"/>
    <property type="project" value="UniProtKB-KW"/>
</dbReference>
<keyword evidence="8" id="KW-1185">Reference proteome</keyword>
<evidence type="ECO:0000256" key="2">
    <source>
        <dbReference type="ARBA" id="ARBA00022827"/>
    </source>
</evidence>
<sequence length="550" mass="59659">MADDVAQHPEAAGAAVSCWKCGGTGEVKGKRGVRKSCVICCARKKKDGRHNDGDDEDDESTRARRRAVHVVVVGAGIGGCAIGLALGRLGFSVTILEKDESFAQRKQGYGLTIQQGWGALRRLGLEPPKMETPSYSHFAFGSDGRILGYFGSSFSEWFASQQDYSAKRNGKFNGQGRFNSHVPRQHLRSMLLEPLSDVGVKVLWNSKFDRLQTRSDSTEKAVDVVFHGKFETTPLPNLRELDEESSMSGQPCFAIAADLVVAADGIFSGVRRAIYGAEDHLNYLGCVVVLGIAALRHPLTHERVCETMDGETRLYTMPFTSAHDDSFQTDTRLRGQDSIMWQLSFPMQDEDEAKALCADKTYLMSEALRRCGTWHAPIPTLLQQTDLELLSGHPVYDRPELDAADLNAHLGNTNMLGKLAFVGDAAHPMSPFKGQGANQALVDAAALASELCAGDNSTIDVPAAVERYHLAMCKRTASKVRGSRAAVALLHEPVPDPEALADLWDAGVSASSPDALNDAIVAIRGFGHCPHALHSVKIEASKIQDNKSQS</sequence>
<keyword evidence="5" id="KW-1133">Transmembrane helix</keyword>
<evidence type="ECO:0000313" key="7">
    <source>
        <dbReference type="EMBL" id="GBG26147.1"/>
    </source>
</evidence>
<keyword evidence="4" id="KW-0503">Monooxygenase</keyword>
<organism evidence="7 8">
    <name type="scientific">Hondaea fermentalgiana</name>
    <dbReference type="NCBI Taxonomy" id="2315210"/>
    <lineage>
        <taxon>Eukaryota</taxon>
        <taxon>Sar</taxon>
        <taxon>Stramenopiles</taxon>
        <taxon>Bigyra</taxon>
        <taxon>Labyrinthulomycetes</taxon>
        <taxon>Thraustochytrida</taxon>
        <taxon>Thraustochytriidae</taxon>
        <taxon>Hondaea</taxon>
    </lineage>
</organism>
<dbReference type="PANTHER" id="PTHR46972:SF1">
    <property type="entry name" value="FAD DEPENDENT OXIDOREDUCTASE DOMAIN-CONTAINING PROTEIN"/>
    <property type="match status" value="1"/>
</dbReference>
<evidence type="ECO:0000256" key="5">
    <source>
        <dbReference type="SAM" id="Phobius"/>
    </source>
</evidence>
<dbReference type="AlphaFoldDB" id="A0A2R5G538"/>
<evidence type="ECO:0000256" key="1">
    <source>
        <dbReference type="ARBA" id="ARBA00022630"/>
    </source>
</evidence>
<keyword evidence="1" id="KW-0285">Flavoprotein</keyword>
<dbReference type="PANTHER" id="PTHR46972">
    <property type="entry name" value="MONOOXYGENASE ASQM-RELATED"/>
    <property type="match status" value="1"/>
</dbReference>
<comment type="caution">
    <text evidence="7">The sequence shown here is derived from an EMBL/GenBank/DDBJ whole genome shotgun (WGS) entry which is preliminary data.</text>
</comment>
<dbReference type="GO" id="GO:0071949">
    <property type="term" value="F:FAD binding"/>
    <property type="evidence" value="ECO:0007669"/>
    <property type="project" value="InterPro"/>
</dbReference>
<dbReference type="InterPro" id="IPR036188">
    <property type="entry name" value="FAD/NAD-bd_sf"/>
</dbReference>
<accession>A0A2R5G538</accession>
<proteinExistence type="predicted"/>
<keyword evidence="3" id="KW-0560">Oxidoreductase</keyword>
<feature type="transmembrane region" description="Helical" evidence="5">
    <location>
        <begin position="70"/>
        <end position="91"/>
    </location>
</feature>
<dbReference type="PRINTS" id="PR00420">
    <property type="entry name" value="RNGMNOXGNASE"/>
</dbReference>
<feature type="domain" description="FAD-binding" evidence="6">
    <location>
        <begin position="404"/>
        <end position="453"/>
    </location>
</feature>
<keyword evidence="5" id="KW-0472">Membrane</keyword>
<dbReference type="Pfam" id="PF01494">
    <property type="entry name" value="FAD_binding_3"/>
    <property type="match status" value="2"/>
</dbReference>
<dbReference type="SUPFAM" id="SSF51905">
    <property type="entry name" value="FAD/NAD(P)-binding domain"/>
    <property type="match status" value="1"/>
</dbReference>
<dbReference type="Proteomes" id="UP000241890">
    <property type="component" value="Unassembled WGS sequence"/>
</dbReference>
<keyword evidence="5" id="KW-0812">Transmembrane</keyword>
<evidence type="ECO:0000256" key="3">
    <source>
        <dbReference type="ARBA" id="ARBA00023002"/>
    </source>
</evidence>